<protein>
    <recommendedName>
        <fullName evidence="3">SLH domain-containing protein</fullName>
    </recommendedName>
</protein>
<evidence type="ECO:0000259" key="3">
    <source>
        <dbReference type="PROSITE" id="PS51272"/>
    </source>
</evidence>
<feature type="signal peptide" evidence="2">
    <location>
        <begin position="1"/>
        <end position="27"/>
    </location>
</feature>
<dbReference type="PROSITE" id="PS51272">
    <property type="entry name" value="SLH"/>
    <property type="match status" value="1"/>
</dbReference>
<dbReference type="InterPro" id="IPR001119">
    <property type="entry name" value="SLH_dom"/>
</dbReference>
<dbReference type="Pfam" id="PF14620">
    <property type="entry name" value="YPEB_PepSY1-2"/>
    <property type="match status" value="1"/>
</dbReference>
<keyword evidence="1 2" id="KW-0732">Signal</keyword>
<feature type="chain" id="PRO_5047012282" description="SLH domain-containing protein" evidence="2">
    <location>
        <begin position="28"/>
        <end position="739"/>
    </location>
</feature>
<comment type="caution">
    <text evidence="4">The sequence shown here is derived from an EMBL/GenBank/DDBJ whole genome shotgun (WGS) entry which is preliminary data.</text>
</comment>
<keyword evidence="5" id="KW-1185">Reference proteome</keyword>
<name>A0ABR5JXY3_9BACI</name>
<dbReference type="Pfam" id="PF00395">
    <property type="entry name" value="SLH"/>
    <property type="match status" value="1"/>
</dbReference>
<reference evidence="5" key="1">
    <citation type="submission" date="2015-07" db="EMBL/GenBank/DDBJ databases">
        <title>Fjat-14205 dsm 2895.</title>
        <authorList>
            <person name="Liu B."/>
            <person name="Wang J."/>
            <person name="Zhu Y."/>
            <person name="Liu G."/>
            <person name="Chen Q."/>
            <person name="Chen Z."/>
            <person name="Lan J."/>
            <person name="Che J."/>
            <person name="Ge C."/>
            <person name="Shi H."/>
            <person name="Pan Z."/>
            <person name="Liu X."/>
        </authorList>
    </citation>
    <scope>NUCLEOTIDE SEQUENCE [LARGE SCALE GENOMIC DNA]</scope>
    <source>
        <strain evidence="5">DSM 25560</strain>
    </source>
</reference>
<feature type="domain" description="SLH" evidence="3">
    <location>
        <begin position="611"/>
        <end position="672"/>
    </location>
</feature>
<accession>A0ABR5JXY3</accession>
<evidence type="ECO:0000313" key="4">
    <source>
        <dbReference type="EMBL" id="KOS67165.1"/>
    </source>
</evidence>
<dbReference type="EMBL" id="LGRV01000004">
    <property type="protein sequence ID" value="KOS67165.1"/>
    <property type="molecule type" value="Genomic_DNA"/>
</dbReference>
<dbReference type="InterPro" id="IPR014239">
    <property type="entry name" value="YpeB_PepSY1-2"/>
</dbReference>
<organism evidence="4 5">
    <name type="scientific">Lysinibacillus contaminans</name>
    <dbReference type="NCBI Taxonomy" id="1293441"/>
    <lineage>
        <taxon>Bacteria</taxon>
        <taxon>Bacillati</taxon>
        <taxon>Bacillota</taxon>
        <taxon>Bacilli</taxon>
        <taxon>Bacillales</taxon>
        <taxon>Bacillaceae</taxon>
        <taxon>Lysinibacillus</taxon>
    </lineage>
</organism>
<dbReference type="RefSeq" id="WP_053584784.1">
    <property type="nucleotide sequence ID" value="NZ_LGRV01000004.1"/>
</dbReference>
<evidence type="ECO:0000256" key="2">
    <source>
        <dbReference type="SAM" id="SignalP"/>
    </source>
</evidence>
<dbReference type="Proteomes" id="UP000050668">
    <property type="component" value="Unassembled WGS sequence"/>
</dbReference>
<sequence>MGKFKKLGVILTSTAFSFGVLSPVAQASIPANESSMKIEIQVAEADTKVTKNELIKKIRTLFPDEFNFLTDNDFKVGGGHYYSDDKVIRHELYFDKFVNGKNIYGSFTLKGDDLELENFHYTPADLTDALFPAKISKDEAQKIAQNFLKKFPNASNYKLQEDSQGYDYYISRPLSEPTRYSFSYMPTQNGVPISDQYISIDVLGNGVINSMYSNSYTGKKATFDSLEQKKSETDVLSQMRDNLAVELRYSIDYDFTTDEREVKLVYLPIQSFNGVHALTGQWQTTNGFSTLAPKAQTVEKLSAQPLAPKKNGITIEEAEELATSFLKVDSDKAKLTIEMVDERENEAKETIYSVHYMYSYKNGGTGGSIEINKATGEIIQFHDFREEFMKTNESASEITKEVALSKAIDYLKEWAPSYVHHYAKSMDGYSFDEYSNYHYFTFPRVVNNIPVTGDDISVGIGTDGSLRMLYINHQKFDNWPSAGKAIAPDVAKETFSAALKTKLQYAKQDNEDKQHYDLVYAPTYDGVIYNQLDATTGEWLHSIKPEDNTPIISHPTAADELNYLLHQKVLEVKDPATFNADKAVTKGEALKIIMKSMTYGYYGSYMTDDEAKQSFPNIDSKHPLYQIVEQAVGMGVLEPTDNFKVEDPLTRQELAEWYIRALDLETAAKRSDIYKVNFADASTIQPNYVGYVALANSLGLLDAQDNKFNATSNVTYAELAVSTIRLAHKIYEKNDNRYY</sequence>
<evidence type="ECO:0000256" key="1">
    <source>
        <dbReference type="ARBA" id="ARBA00022729"/>
    </source>
</evidence>
<proteinExistence type="predicted"/>
<gene>
    <name evidence="4" type="ORF">AEA09_15055</name>
</gene>
<evidence type="ECO:0000313" key="5">
    <source>
        <dbReference type="Proteomes" id="UP000050668"/>
    </source>
</evidence>